<organism evidence="3 4">
    <name type="scientific">Pseudomonas frederiksbergensis</name>
    <dbReference type="NCBI Taxonomy" id="104087"/>
    <lineage>
        <taxon>Bacteria</taxon>
        <taxon>Pseudomonadati</taxon>
        <taxon>Pseudomonadota</taxon>
        <taxon>Gammaproteobacteria</taxon>
        <taxon>Pseudomonadales</taxon>
        <taxon>Pseudomonadaceae</taxon>
        <taxon>Pseudomonas</taxon>
    </lineage>
</organism>
<protein>
    <submittedName>
        <fullName evidence="3">Uncharacterized protein</fullName>
    </submittedName>
</protein>
<evidence type="ECO:0000313" key="4">
    <source>
        <dbReference type="Proteomes" id="UP000283260"/>
    </source>
</evidence>
<dbReference type="RefSeq" id="WP_123494924.1">
    <property type="nucleotide sequence ID" value="NZ_JBNDJZ010000001.1"/>
</dbReference>
<reference evidence="3 4" key="1">
    <citation type="submission" date="2016-10" db="EMBL/GenBank/DDBJ databases">
        <title>Comparative genome analysis of multiple Pseudomonas spp. focuses on biocontrol and plant growth promoting traits.</title>
        <authorList>
            <person name="Tao X.-Y."/>
            <person name="Taylor C.G."/>
        </authorList>
    </citation>
    <scope>NUCLEOTIDE SEQUENCE [LARGE SCALE GENOMIC DNA]</scope>
    <source>
        <strain evidence="3 4">94G2</strain>
    </source>
</reference>
<gene>
    <name evidence="3" type="ORF">BK661_05160</name>
</gene>
<accession>A0A423JDL1</accession>
<dbReference type="AlphaFoldDB" id="A0A423JDL1"/>
<keyword evidence="1" id="KW-0802">TPR repeat</keyword>
<evidence type="ECO:0000256" key="2">
    <source>
        <dbReference type="SAM" id="SignalP"/>
    </source>
</evidence>
<dbReference type="Pfam" id="PF14559">
    <property type="entry name" value="TPR_19"/>
    <property type="match status" value="1"/>
</dbReference>
<name>A0A423JDL1_9PSED</name>
<dbReference type="SUPFAM" id="SSF48452">
    <property type="entry name" value="TPR-like"/>
    <property type="match status" value="1"/>
</dbReference>
<keyword evidence="2" id="KW-0732">Signal</keyword>
<proteinExistence type="predicted"/>
<sequence length="254" mass="27937">MPTKSFLPGLILVFCAVTSLCSFAAERRAPAQSNSASTTLIETASRQYENGQLDQAAATLERALHIQPNNPATLHYLGVLRLQQGQYQQAETLAVRSNMRVGRNVELRNRNFQLIQAAQQAQSSSTPPNTKENLVAVQKGLAEESQRRREAEMAVVEQSTQNTGRDADNFTRVEANRVSDTPMAGRAGPEGQLQMANVEPEPSYGEVEIPRGHMPPPGKCRIWFPDRPPGHQPAPGKCKKLRYRVPSGAYLVHG</sequence>
<dbReference type="Gene3D" id="1.25.40.10">
    <property type="entry name" value="Tetratricopeptide repeat domain"/>
    <property type="match status" value="1"/>
</dbReference>
<dbReference type="Proteomes" id="UP000283260">
    <property type="component" value="Unassembled WGS sequence"/>
</dbReference>
<comment type="caution">
    <text evidence="3">The sequence shown here is derived from an EMBL/GenBank/DDBJ whole genome shotgun (WGS) entry which is preliminary data.</text>
</comment>
<dbReference type="PROSITE" id="PS50005">
    <property type="entry name" value="TPR"/>
    <property type="match status" value="1"/>
</dbReference>
<dbReference type="InterPro" id="IPR019734">
    <property type="entry name" value="TPR_rpt"/>
</dbReference>
<feature type="chain" id="PRO_5019269478" evidence="2">
    <location>
        <begin position="25"/>
        <end position="254"/>
    </location>
</feature>
<feature type="repeat" description="TPR" evidence="1">
    <location>
        <begin position="37"/>
        <end position="70"/>
    </location>
</feature>
<dbReference type="EMBL" id="MOBL01000004">
    <property type="protein sequence ID" value="RON35753.1"/>
    <property type="molecule type" value="Genomic_DNA"/>
</dbReference>
<evidence type="ECO:0000313" key="3">
    <source>
        <dbReference type="EMBL" id="RON35753.1"/>
    </source>
</evidence>
<dbReference type="InterPro" id="IPR011990">
    <property type="entry name" value="TPR-like_helical_dom_sf"/>
</dbReference>
<feature type="signal peptide" evidence="2">
    <location>
        <begin position="1"/>
        <end position="24"/>
    </location>
</feature>
<evidence type="ECO:0000256" key="1">
    <source>
        <dbReference type="PROSITE-ProRule" id="PRU00339"/>
    </source>
</evidence>